<comment type="caution">
    <text evidence="2">The sequence shown here is derived from an EMBL/GenBank/DDBJ whole genome shotgun (WGS) entry which is preliminary data.</text>
</comment>
<sequence>MMTMIKFISISSIYLIHCFSISVAKYNSFSNPTVPNLKTRALFSGLTFEINAKIMPAICSGIFACSTIDPSWPSQSFNCSQSQSQSMVSDYSVMTARDSAIMYGVGNELNKSDWPQACGTPPSGAKMMSYTNGDWTVLYSVTARCTCPQGVQPQCGGAKEYSTQACNIATFKFCQMRQGSKIF</sequence>
<feature type="chain" id="PRO_5040281765" description="Secreted protein" evidence="1">
    <location>
        <begin position="19"/>
        <end position="183"/>
    </location>
</feature>
<dbReference type="OrthoDB" id="2495112at2759"/>
<evidence type="ECO:0008006" key="4">
    <source>
        <dbReference type="Google" id="ProtNLM"/>
    </source>
</evidence>
<evidence type="ECO:0000256" key="1">
    <source>
        <dbReference type="SAM" id="SignalP"/>
    </source>
</evidence>
<keyword evidence="1" id="KW-0732">Signal</keyword>
<proteinExistence type="predicted"/>
<keyword evidence="3" id="KW-1185">Reference proteome</keyword>
<evidence type="ECO:0000313" key="3">
    <source>
        <dbReference type="Proteomes" id="UP000765509"/>
    </source>
</evidence>
<gene>
    <name evidence="2" type="ORF">O181_076956</name>
</gene>
<organism evidence="2 3">
    <name type="scientific">Austropuccinia psidii MF-1</name>
    <dbReference type="NCBI Taxonomy" id="1389203"/>
    <lineage>
        <taxon>Eukaryota</taxon>
        <taxon>Fungi</taxon>
        <taxon>Dikarya</taxon>
        <taxon>Basidiomycota</taxon>
        <taxon>Pucciniomycotina</taxon>
        <taxon>Pucciniomycetes</taxon>
        <taxon>Pucciniales</taxon>
        <taxon>Sphaerophragmiaceae</taxon>
        <taxon>Austropuccinia</taxon>
    </lineage>
</organism>
<evidence type="ECO:0000313" key="2">
    <source>
        <dbReference type="EMBL" id="MBW0537241.1"/>
    </source>
</evidence>
<dbReference type="Proteomes" id="UP000765509">
    <property type="component" value="Unassembled WGS sequence"/>
</dbReference>
<reference evidence="2" key="1">
    <citation type="submission" date="2021-03" db="EMBL/GenBank/DDBJ databases">
        <title>Draft genome sequence of rust myrtle Austropuccinia psidii MF-1, a brazilian biotype.</title>
        <authorList>
            <person name="Quecine M.C."/>
            <person name="Pachon D.M.R."/>
            <person name="Bonatelli M.L."/>
            <person name="Correr F.H."/>
            <person name="Franceschini L.M."/>
            <person name="Leite T.F."/>
            <person name="Margarido G.R.A."/>
            <person name="Almeida C.A."/>
            <person name="Ferrarezi J.A."/>
            <person name="Labate C.A."/>
        </authorList>
    </citation>
    <scope>NUCLEOTIDE SEQUENCE</scope>
    <source>
        <strain evidence="2">MF-1</strain>
    </source>
</reference>
<name>A0A9Q3FBE8_9BASI</name>
<feature type="signal peptide" evidence="1">
    <location>
        <begin position="1"/>
        <end position="18"/>
    </location>
</feature>
<accession>A0A9Q3FBE8</accession>
<protein>
    <recommendedName>
        <fullName evidence="4">Secreted protein</fullName>
    </recommendedName>
</protein>
<dbReference type="AlphaFoldDB" id="A0A9Q3FBE8"/>
<dbReference type="EMBL" id="AVOT02041866">
    <property type="protein sequence ID" value="MBW0537241.1"/>
    <property type="molecule type" value="Genomic_DNA"/>
</dbReference>